<keyword evidence="3" id="KW-1185">Reference proteome</keyword>
<feature type="domain" description="Xylose isomerase-like TIM barrel" evidence="1">
    <location>
        <begin position="34"/>
        <end position="234"/>
    </location>
</feature>
<dbReference type="EMBL" id="AP012051">
    <property type="protein sequence ID" value="BAL81496.1"/>
    <property type="molecule type" value="Genomic_DNA"/>
</dbReference>
<evidence type="ECO:0000313" key="2">
    <source>
        <dbReference type="EMBL" id="BAL81496.1"/>
    </source>
</evidence>
<dbReference type="InterPro" id="IPR013022">
    <property type="entry name" value="Xyl_isomerase-like_TIM-brl"/>
</dbReference>
<dbReference type="Proteomes" id="UP000004793">
    <property type="component" value="Chromosome"/>
</dbReference>
<dbReference type="AlphaFoldDB" id="A0A7U6GFM0"/>
<reference evidence="2 3" key="1">
    <citation type="submission" date="2011-01" db="EMBL/GenBank/DDBJ databases">
        <title>Whole genome sequence of Caldisericum exile AZM16c01.</title>
        <authorList>
            <person name="Narita-Yamada S."/>
            <person name="Kawakoshi A."/>
            <person name="Nakamura S."/>
            <person name="Sasagawa M."/>
            <person name="Fukada J."/>
            <person name="Sekine M."/>
            <person name="Kato Y."/>
            <person name="Fukai R."/>
            <person name="Sasaki K."/>
            <person name="Hanamaki A."/>
            <person name="Narita H."/>
            <person name="Konno Y."/>
            <person name="Mori K."/>
            <person name="Yamazaki S."/>
            <person name="Suzuki K."/>
            <person name="Fujita N."/>
        </authorList>
    </citation>
    <scope>NUCLEOTIDE SEQUENCE [LARGE SCALE GENOMIC DNA]</scope>
    <source>
        <strain evidence="3">DSM 21853 / NBRC 104410 / AZM16c01</strain>
    </source>
</reference>
<evidence type="ECO:0000313" key="3">
    <source>
        <dbReference type="Proteomes" id="UP000004793"/>
    </source>
</evidence>
<dbReference type="InterPro" id="IPR036237">
    <property type="entry name" value="Xyl_isomerase-like_sf"/>
</dbReference>
<dbReference type="Gene3D" id="3.20.20.150">
    <property type="entry name" value="Divalent-metal-dependent TIM barrel enzymes"/>
    <property type="match status" value="1"/>
</dbReference>
<name>A0A7U6GFM0_CALEA</name>
<dbReference type="RefSeq" id="WP_014453891.1">
    <property type="nucleotide sequence ID" value="NC_017096.1"/>
</dbReference>
<dbReference type="Pfam" id="PF01261">
    <property type="entry name" value="AP_endonuc_2"/>
    <property type="match status" value="1"/>
</dbReference>
<accession>A0A7U6GFM0</accession>
<sequence>MIKFGFSYSEELTFKDVENLYREGLTCVEVNARTPQAFIEFAKKISFEITFHVTFLKGFNPSFPTESIRKSAVSEIFKELDYARSIGATNITLHGGYITWFDFIDPKLAEFDSYVKIAENERRLHLDALRKSVKEILSGNGDLTISIENLYFPFELMNNPYELKRFVYTVDNLFVTLDFGHAKISKFKIFDYVSLVSSRITKLHLHTNDGIYDLHRPIEANIDDDFKDSLIVINNLKNDVIGIIELHRDFSAISKSFKNIKNLLGGGAV</sequence>
<organism evidence="2 3">
    <name type="scientific">Caldisericum exile (strain DSM 21853 / NBRC 104410 / AZM16c01)</name>
    <dbReference type="NCBI Taxonomy" id="511051"/>
    <lineage>
        <taxon>Bacteria</taxon>
        <taxon>Pseudomonadati</taxon>
        <taxon>Caldisericota/Cryosericota group</taxon>
        <taxon>Caldisericota</taxon>
        <taxon>Caldisericia</taxon>
        <taxon>Caldisericales</taxon>
        <taxon>Caldisericaceae</taxon>
        <taxon>Caldisericum</taxon>
    </lineage>
</organism>
<proteinExistence type="predicted"/>
<dbReference type="SUPFAM" id="SSF51658">
    <property type="entry name" value="Xylose isomerase-like"/>
    <property type="match status" value="1"/>
</dbReference>
<gene>
    <name evidence="2" type="ordered locus">CSE_13700</name>
</gene>
<protein>
    <recommendedName>
        <fullName evidence="1">Xylose isomerase-like TIM barrel domain-containing protein</fullName>
    </recommendedName>
</protein>
<evidence type="ECO:0000259" key="1">
    <source>
        <dbReference type="Pfam" id="PF01261"/>
    </source>
</evidence>
<dbReference type="KEGG" id="cex:CSE_13700"/>
<dbReference type="OrthoDB" id="270844at2"/>